<comment type="caution">
    <text evidence="1">The sequence shown here is derived from an EMBL/GenBank/DDBJ whole genome shotgun (WGS) entry which is preliminary data.</text>
</comment>
<protein>
    <submittedName>
        <fullName evidence="1">Uncharacterized protein</fullName>
    </submittedName>
</protein>
<dbReference type="RefSeq" id="WP_241413106.1">
    <property type="nucleotide sequence ID" value="NZ_JAKZGO010000011.1"/>
</dbReference>
<reference evidence="1" key="1">
    <citation type="submission" date="2022-03" db="EMBL/GenBank/DDBJ databases">
        <title>De novo assembled genomes of Belliella spp. (Cyclobacteriaceae) strains.</title>
        <authorList>
            <person name="Szabo A."/>
            <person name="Korponai K."/>
            <person name="Felfoldi T."/>
        </authorList>
    </citation>
    <scope>NUCLEOTIDE SEQUENCE</scope>
    <source>
        <strain evidence="1">DSM 111903</strain>
    </source>
</reference>
<dbReference type="EMBL" id="JAKZGO010000011">
    <property type="protein sequence ID" value="MCH7414568.1"/>
    <property type="molecule type" value="Genomic_DNA"/>
</dbReference>
<gene>
    <name evidence="1" type="ORF">MM213_13800</name>
</gene>
<keyword evidence="2" id="KW-1185">Reference proteome</keyword>
<evidence type="ECO:0000313" key="2">
    <source>
        <dbReference type="Proteomes" id="UP001165430"/>
    </source>
</evidence>
<sequence>MIGEDGAIESYFRFENDAHAIPPTGIYQVGEIEIDYRNFSLRLYCLRICESIVVLFNGGEKTSRNAQDGNTSMVFHDANLFAQRILKAIIRREILIDEKNSRIISEYGESDEINL</sequence>
<dbReference type="Proteomes" id="UP001165430">
    <property type="component" value="Unassembled WGS sequence"/>
</dbReference>
<accession>A0ABS9VDV1</accession>
<evidence type="ECO:0000313" key="1">
    <source>
        <dbReference type="EMBL" id="MCH7414568.1"/>
    </source>
</evidence>
<proteinExistence type="predicted"/>
<name>A0ABS9VDV1_9BACT</name>
<organism evidence="1 2">
    <name type="scientific">Belliella alkalica</name>
    <dbReference type="NCBI Taxonomy" id="1730871"/>
    <lineage>
        <taxon>Bacteria</taxon>
        <taxon>Pseudomonadati</taxon>
        <taxon>Bacteroidota</taxon>
        <taxon>Cytophagia</taxon>
        <taxon>Cytophagales</taxon>
        <taxon>Cyclobacteriaceae</taxon>
        <taxon>Belliella</taxon>
    </lineage>
</organism>